<reference evidence="2 3" key="1">
    <citation type="submission" date="2018-04" db="EMBL/GenBank/DDBJ databases">
        <title>Genomic Encyclopedia of Type Strains, Phase III (KMG-III): the genomes of soil and plant-associated and newly described type strains.</title>
        <authorList>
            <person name="Whitman W."/>
        </authorList>
    </citation>
    <scope>NUCLEOTIDE SEQUENCE [LARGE SCALE GENOMIC DNA]</scope>
    <source>
        <strain evidence="2 3">MA-olki</strain>
    </source>
</reference>
<protein>
    <recommendedName>
        <fullName evidence="4">Polymerase</fullName>
    </recommendedName>
</protein>
<dbReference type="EMBL" id="QAYE01000011">
    <property type="protein sequence ID" value="PTW44198.1"/>
    <property type="molecule type" value="Genomic_DNA"/>
</dbReference>
<dbReference type="Proteomes" id="UP000244013">
    <property type="component" value="Unassembled WGS sequence"/>
</dbReference>
<organism evidence="2 3">
    <name type="scientific">Sphingomonas faeni</name>
    <dbReference type="NCBI Taxonomy" id="185950"/>
    <lineage>
        <taxon>Bacteria</taxon>
        <taxon>Pseudomonadati</taxon>
        <taxon>Pseudomonadota</taxon>
        <taxon>Alphaproteobacteria</taxon>
        <taxon>Sphingomonadales</taxon>
        <taxon>Sphingomonadaceae</taxon>
        <taxon>Sphingomonas</taxon>
    </lineage>
</organism>
<feature type="transmembrane region" description="Helical" evidence="1">
    <location>
        <begin position="210"/>
        <end position="233"/>
    </location>
</feature>
<evidence type="ECO:0000313" key="3">
    <source>
        <dbReference type="Proteomes" id="UP000244013"/>
    </source>
</evidence>
<sequence>MRTTFLIAVSVVGVVMIFEIAAVSQYSSLFKPFSYYQNTRGLGEVDYGDVGLFGNALGFEGRFSFGLFTTPRTSSIFLEQTSLANFASVIAIYLVTMWRTLARGEKILIGSFVILALMSNNTRMASVFASITMLGYFLYPRLPRYGTLILPLLLLSLAVGLSSWMGPSKEDDLAGRIGLSVRLLSMTDFPASLGFRVADASAFPDSGYSYLIYSCSLVGAVAIWLYVALAVPFRTPEQRRCAWSVSLFLFLNLLVAGNAVFSMKIAAPLWLLAGFMRSPDFFPSTPWRRSPAIRPRSGTLTLKPAT</sequence>
<feature type="transmembrane region" description="Helical" evidence="1">
    <location>
        <begin position="107"/>
        <end position="139"/>
    </location>
</feature>
<evidence type="ECO:0000313" key="2">
    <source>
        <dbReference type="EMBL" id="PTW44198.1"/>
    </source>
</evidence>
<evidence type="ECO:0008006" key="4">
    <source>
        <dbReference type="Google" id="ProtNLM"/>
    </source>
</evidence>
<keyword evidence="1" id="KW-0472">Membrane</keyword>
<feature type="transmembrane region" description="Helical" evidence="1">
    <location>
        <begin position="245"/>
        <end position="273"/>
    </location>
</feature>
<proteinExistence type="predicted"/>
<feature type="transmembrane region" description="Helical" evidence="1">
    <location>
        <begin position="76"/>
        <end position="95"/>
    </location>
</feature>
<keyword evidence="1" id="KW-1133">Transmembrane helix</keyword>
<feature type="transmembrane region" description="Helical" evidence="1">
    <location>
        <begin position="145"/>
        <end position="165"/>
    </location>
</feature>
<evidence type="ECO:0000256" key="1">
    <source>
        <dbReference type="SAM" id="Phobius"/>
    </source>
</evidence>
<name>A0A2T5TY60_9SPHN</name>
<accession>A0A2T5TY60</accession>
<feature type="transmembrane region" description="Helical" evidence="1">
    <location>
        <begin position="177"/>
        <end position="198"/>
    </location>
</feature>
<keyword evidence="1" id="KW-0812">Transmembrane</keyword>
<comment type="caution">
    <text evidence="2">The sequence shown here is derived from an EMBL/GenBank/DDBJ whole genome shotgun (WGS) entry which is preliminary data.</text>
</comment>
<gene>
    <name evidence="2" type="ORF">C8J25_11134</name>
</gene>
<dbReference type="AlphaFoldDB" id="A0A2T5TY60"/>